<sequence length="998" mass="109054">MASDSDGDFVTFGTPLEPLEEDEPLRKPIPLHEQTVKDEKGRYQRFHGAFTGGFSAGYFNTVGTKEGWTPATFVSSRQQKAGRQKAGRQNDRPEDFMDEEDLGEHGIAPRQITTTADFASGRKDVIADKARVITSLSAPVPGDTVLEDLVSPARSSMGVELLRKMGWKDGQGVGPRVKRKLSKQKADSATGAFGPASESQDEEDGEFVPVNVTFAPEDVTPIDFAPKVDLHGLGYRGLNPQAALRGGPGAGHINLFTVDSDRTNSLFGEDRKGPKRRGGVAGQGFGVGAMEDEDDDIYHRDAMSNYDTVLGGEEPGDGLYGWTAPQQYNRKKTDHSKDAAYLGKILEGFTLASDKMENKTIFPPPNLPRDFRPVHYFRPVVDMSSVSPMVAQALQTSRGHMAQEEPSKGGRHQLDSAQRRDLLGEAALQGPSSVFDLLKVEDRERLCGLRRPSSDTSSGPRQLTPGWSSPVLPPPGPRQLTPGWSSPVLPPPGPRQLTPGEARAAVVAAAARASAQKALSSRFAPQSEQLQQEALSVWSGPTAQAQTGQTFKPFERTPHKQARYDLYIDQLKQGDRDALELSLDPTMTEWERGRERDEFVRAALLYKPSSSSLSCRFTRGKQDDGVEADTVEVTRDQENDVDDKQEAVKMKMFGKLTRDSFEWHPDKLLCKRFNVPDPYPGSGFVGMPKVKRDKFSVFNFLTVSESPTASASPAPQGVKPSEPGKRSRWDVSGQAGDEDRKEKDPISDFLSVARIEASGSGPDTSTTDGPTTDPTVEPDTEQKDEEEEEEESRPSMDLFKAIFACSSDEKSSSSSEGESEEEEEEEGVRSKAGTGPQISNQLNVNTTRPALPVSATPSQHPDVLFKTPSGPAPPPQNQEVEEEEFGPRLPPPSSTLTAGRRPSPTPSAKDDKHKKKCKEKHKAKKHGKHKKDKKQKKKHKRHKHKGKQKKSSRKESSSSGSSSEGSDGNGQGDGEEGGGVSTEELLRRLKSIRGKNQQ</sequence>
<evidence type="ECO:0000256" key="1">
    <source>
        <dbReference type="ARBA" id="ARBA00008600"/>
    </source>
</evidence>
<feature type="compositionally biased region" description="Basic residues" evidence="2">
    <location>
        <begin position="988"/>
        <end position="998"/>
    </location>
</feature>
<feature type="region of interest" description="Disordered" evidence="2">
    <location>
        <begin position="448"/>
        <end position="499"/>
    </location>
</feature>
<proteinExistence type="inferred from homology"/>
<feature type="compositionally biased region" description="Basic and acidic residues" evidence="2">
    <location>
        <begin position="737"/>
        <end position="746"/>
    </location>
</feature>
<dbReference type="RefSeq" id="XP_045564340.1">
    <property type="nucleotide sequence ID" value="XM_045708384.1"/>
</dbReference>
<feature type="compositionally biased region" description="Acidic residues" evidence="2">
    <location>
        <begin position="776"/>
        <end position="791"/>
    </location>
</feature>
<feature type="compositionally biased region" description="Basic and acidic residues" evidence="2">
    <location>
        <begin position="401"/>
        <end position="415"/>
    </location>
</feature>
<dbReference type="PANTHER" id="PTHR13384:SF19">
    <property type="entry name" value="G PATCH DOMAIN-CONTAINING PROTEIN 1"/>
    <property type="match status" value="1"/>
</dbReference>
<feature type="compositionally biased region" description="Low complexity" evidence="2">
    <location>
        <begin position="706"/>
        <end position="715"/>
    </location>
</feature>
<feature type="compositionally biased region" description="Low complexity" evidence="2">
    <location>
        <begin position="758"/>
        <end position="775"/>
    </location>
</feature>
<feature type="region of interest" description="Disordered" evidence="2">
    <location>
        <begin position="266"/>
        <end position="288"/>
    </location>
</feature>
<evidence type="ECO:0000256" key="2">
    <source>
        <dbReference type="SAM" id="MobiDB-lite"/>
    </source>
</evidence>
<feature type="compositionally biased region" description="Acidic residues" evidence="2">
    <location>
        <begin position="817"/>
        <end position="826"/>
    </location>
</feature>
<dbReference type="Pfam" id="PF07713">
    <property type="entry name" value="DUF1604"/>
    <property type="match status" value="1"/>
</dbReference>
<feature type="compositionally biased region" description="Polar residues" evidence="2">
    <location>
        <begin position="454"/>
        <end position="467"/>
    </location>
</feature>
<protein>
    <submittedName>
        <fullName evidence="5">G patch domain-containing protein 1 isoform X1</fullName>
    </submittedName>
</protein>
<evidence type="ECO:0000259" key="3">
    <source>
        <dbReference type="PROSITE" id="PS50174"/>
    </source>
</evidence>
<organism evidence="4 5">
    <name type="scientific">Salmo salar</name>
    <name type="common">Atlantic salmon</name>
    <dbReference type="NCBI Taxonomy" id="8030"/>
    <lineage>
        <taxon>Eukaryota</taxon>
        <taxon>Metazoa</taxon>
        <taxon>Chordata</taxon>
        <taxon>Craniata</taxon>
        <taxon>Vertebrata</taxon>
        <taxon>Euteleostomi</taxon>
        <taxon>Actinopterygii</taxon>
        <taxon>Neopterygii</taxon>
        <taxon>Teleostei</taxon>
        <taxon>Protacanthopterygii</taxon>
        <taxon>Salmoniformes</taxon>
        <taxon>Salmonidae</taxon>
        <taxon>Salmoninae</taxon>
        <taxon>Salmo</taxon>
    </lineage>
</organism>
<accession>A0ABM3DZV4</accession>
<feature type="compositionally biased region" description="Low complexity" evidence="2">
    <location>
        <begin position="957"/>
        <end position="966"/>
    </location>
</feature>
<dbReference type="Pfam" id="PF01585">
    <property type="entry name" value="G-patch"/>
    <property type="match status" value="1"/>
</dbReference>
<dbReference type="InterPro" id="IPR000467">
    <property type="entry name" value="G_patch_dom"/>
</dbReference>
<feature type="domain" description="G-patch" evidence="3">
    <location>
        <begin position="154"/>
        <end position="174"/>
    </location>
</feature>
<feature type="region of interest" description="Disordered" evidence="2">
    <location>
        <begin position="395"/>
        <end position="415"/>
    </location>
</feature>
<feature type="compositionally biased region" description="Polar residues" evidence="2">
    <location>
        <begin position="836"/>
        <end position="848"/>
    </location>
</feature>
<evidence type="ECO:0000313" key="5">
    <source>
        <dbReference type="RefSeq" id="XP_045564340.1"/>
    </source>
</evidence>
<reference evidence="5" key="1">
    <citation type="submission" date="2025-08" db="UniProtKB">
        <authorList>
            <consortium name="RefSeq"/>
        </authorList>
    </citation>
    <scope>IDENTIFICATION</scope>
</reference>
<feature type="region of interest" description="Disordered" evidence="2">
    <location>
        <begin position="706"/>
        <end position="998"/>
    </location>
</feature>
<dbReference type="InterPro" id="IPR011666">
    <property type="entry name" value="DUF1604"/>
</dbReference>
<feature type="compositionally biased region" description="Basic residues" evidence="2">
    <location>
        <begin position="912"/>
        <end position="952"/>
    </location>
</feature>
<dbReference type="Proteomes" id="UP001652741">
    <property type="component" value="Chromosome ssa26"/>
</dbReference>
<dbReference type="PROSITE" id="PS50174">
    <property type="entry name" value="G_PATCH"/>
    <property type="match status" value="1"/>
</dbReference>
<comment type="similarity">
    <text evidence="1">Belongs to the GPATCH1 family.</text>
</comment>
<name>A0ABM3DZV4_SALSA</name>
<feature type="compositionally biased region" description="Gly residues" evidence="2">
    <location>
        <begin position="967"/>
        <end position="980"/>
    </location>
</feature>
<feature type="region of interest" description="Disordered" evidence="2">
    <location>
        <begin position="71"/>
        <end position="109"/>
    </location>
</feature>
<dbReference type="GeneID" id="106588132"/>
<evidence type="ECO:0000313" key="4">
    <source>
        <dbReference type="Proteomes" id="UP001652741"/>
    </source>
</evidence>
<keyword evidence="4" id="KW-1185">Reference proteome</keyword>
<gene>
    <name evidence="5" type="primary">gpatch1</name>
</gene>
<feature type="region of interest" description="Disordered" evidence="2">
    <location>
        <begin position="1"/>
        <end position="29"/>
    </location>
</feature>
<feature type="region of interest" description="Disordered" evidence="2">
    <location>
        <begin position="172"/>
        <end position="205"/>
    </location>
</feature>
<dbReference type="Pfam" id="PF26093">
    <property type="entry name" value="HTH_TGH"/>
    <property type="match status" value="1"/>
</dbReference>
<dbReference type="PANTHER" id="PTHR13384">
    <property type="entry name" value="G PATCH DOMAIN-CONTAINING PROTEIN 1"/>
    <property type="match status" value="1"/>
</dbReference>